<gene>
    <name evidence="1" type="ORF">N177_2627</name>
</gene>
<accession>V4TCZ5</accession>
<dbReference type="STRING" id="631454.N177_2627"/>
<dbReference type="Proteomes" id="UP000017819">
    <property type="component" value="Unassembled WGS sequence"/>
</dbReference>
<name>V4TCZ5_9HYPH</name>
<dbReference type="RefSeq" id="WP_023432756.1">
    <property type="nucleotide sequence ID" value="NZ_AWXZ01000035.1"/>
</dbReference>
<evidence type="ECO:0000313" key="2">
    <source>
        <dbReference type="Proteomes" id="UP000017819"/>
    </source>
</evidence>
<sequence>MAVGGAMWKKAQAAKVQRYGYGQQMRKNFVKQREATVAALGNKLFATKVNSGALQVQLSFQMAAERMQEQYKAKAEEINKRLTETGLGNEIDLLA</sequence>
<dbReference type="AlphaFoldDB" id="V4TCZ5"/>
<dbReference type="EMBL" id="AWXZ01000035">
    <property type="protein sequence ID" value="ESR24178.1"/>
    <property type="molecule type" value="Genomic_DNA"/>
</dbReference>
<organism evidence="1 2">
    <name type="scientific">Lutibaculum baratangense AMV1</name>
    <dbReference type="NCBI Taxonomy" id="631454"/>
    <lineage>
        <taxon>Bacteria</taxon>
        <taxon>Pseudomonadati</taxon>
        <taxon>Pseudomonadota</taxon>
        <taxon>Alphaproteobacteria</taxon>
        <taxon>Hyphomicrobiales</taxon>
        <taxon>Tepidamorphaceae</taxon>
        <taxon>Lutibaculum</taxon>
    </lineage>
</organism>
<evidence type="ECO:0000313" key="1">
    <source>
        <dbReference type="EMBL" id="ESR24178.1"/>
    </source>
</evidence>
<reference evidence="1 2" key="1">
    <citation type="journal article" date="2014" name="Genome Announc.">
        <title>Draft Genome Sequence of Lutibaculum baratangense Strain AMV1T, Isolated from a Mud Volcano in Andamans, India.</title>
        <authorList>
            <person name="Singh A."/>
            <person name="Sreenivas A."/>
            <person name="Sathyanarayana Reddy G."/>
            <person name="Pinnaka A.K."/>
            <person name="Shivaji S."/>
        </authorList>
    </citation>
    <scope>NUCLEOTIDE SEQUENCE [LARGE SCALE GENOMIC DNA]</scope>
    <source>
        <strain evidence="1 2">AMV1</strain>
    </source>
</reference>
<keyword evidence="2" id="KW-1185">Reference proteome</keyword>
<comment type="caution">
    <text evidence="1">The sequence shown here is derived from an EMBL/GenBank/DDBJ whole genome shotgun (WGS) entry which is preliminary data.</text>
</comment>
<proteinExistence type="predicted"/>
<protein>
    <submittedName>
        <fullName evidence="1">Uncharacterized protein</fullName>
    </submittedName>
</protein>